<accession>A0A7H4N482</accession>
<dbReference type="AlphaFoldDB" id="A0A7H4N482"/>
<gene>
    <name evidence="1" type="ORF">NCTC9177_07435</name>
</gene>
<sequence>MAGRNIFWLRHQVIQKYVKKRRQGMFFAKGIRNKVFCLSQSLSQMLYGYLHHMLTRFTMKVQFVRKAGVIKPEFTLIKSGMATRLNHGRFTLTDETQQHGIIRMIISPFSASYDVLGTTADL</sequence>
<evidence type="ECO:0000313" key="1">
    <source>
        <dbReference type="EMBL" id="STV77865.1"/>
    </source>
</evidence>
<protein>
    <submittedName>
        <fullName evidence="1">Uncharacterized protein</fullName>
    </submittedName>
</protein>
<evidence type="ECO:0000313" key="2">
    <source>
        <dbReference type="Proteomes" id="UP000254545"/>
    </source>
</evidence>
<proteinExistence type="predicted"/>
<reference evidence="1 2" key="1">
    <citation type="submission" date="2018-06" db="EMBL/GenBank/DDBJ databases">
        <authorList>
            <consortium name="Pathogen Informatics"/>
            <person name="Doyle S."/>
        </authorList>
    </citation>
    <scope>NUCLEOTIDE SEQUENCE [LARGE SCALE GENOMIC DNA]</scope>
    <source>
        <strain evidence="1 2">NCTC9177</strain>
    </source>
</reference>
<name>A0A7H4N482_KLEVA</name>
<dbReference type="Proteomes" id="UP000254545">
    <property type="component" value="Unassembled WGS sequence"/>
</dbReference>
<dbReference type="EMBL" id="UGKR01000004">
    <property type="protein sequence ID" value="STV77865.1"/>
    <property type="molecule type" value="Genomic_DNA"/>
</dbReference>
<organism evidence="1 2">
    <name type="scientific">Klebsiella variicola</name>
    <dbReference type="NCBI Taxonomy" id="244366"/>
    <lineage>
        <taxon>Bacteria</taxon>
        <taxon>Pseudomonadati</taxon>
        <taxon>Pseudomonadota</taxon>
        <taxon>Gammaproteobacteria</taxon>
        <taxon>Enterobacterales</taxon>
        <taxon>Enterobacteriaceae</taxon>
        <taxon>Klebsiella/Raoultella group</taxon>
        <taxon>Klebsiella</taxon>
        <taxon>Klebsiella pneumoniae complex</taxon>
    </lineage>
</organism>
<comment type="caution">
    <text evidence="1">The sequence shown here is derived from an EMBL/GenBank/DDBJ whole genome shotgun (WGS) entry which is preliminary data.</text>
</comment>